<keyword evidence="3" id="KW-1185">Reference proteome</keyword>
<reference evidence="3" key="1">
    <citation type="submission" date="2011-07" db="EMBL/GenBank/DDBJ databases">
        <title>The complete genome of Cyclobacterium marinum DSM 745.</title>
        <authorList>
            <person name="Lucas S."/>
            <person name="Han J."/>
            <person name="Lapidus A."/>
            <person name="Bruce D."/>
            <person name="Goodwin L."/>
            <person name="Pitluck S."/>
            <person name="Peters L."/>
            <person name="Kyrpides N."/>
            <person name="Mavromatis K."/>
            <person name="Ivanova N."/>
            <person name="Ovchinnikova G."/>
            <person name="Chertkov O."/>
            <person name="Detter J.C."/>
            <person name="Tapia R."/>
            <person name="Han C."/>
            <person name="Land M."/>
            <person name="Hauser L."/>
            <person name="Markowitz V."/>
            <person name="Cheng J.-F."/>
            <person name="Hugenholtz P."/>
            <person name="Woyke T."/>
            <person name="Wu D."/>
            <person name="Tindall B."/>
            <person name="Schuetze A."/>
            <person name="Brambilla E."/>
            <person name="Klenk H.-P."/>
            <person name="Eisen J.A."/>
        </authorList>
    </citation>
    <scope>NUCLEOTIDE SEQUENCE [LARGE SCALE GENOMIC DNA]</scope>
    <source>
        <strain evidence="3">ATCC 25205 / DSM 745 / LMG 13164 / NCIMB 1802</strain>
    </source>
</reference>
<feature type="transmembrane region" description="Helical" evidence="1">
    <location>
        <begin position="12"/>
        <end position="36"/>
    </location>
</feature>
<gene>
    <name evidence="2" type="ordered locus">Cycma_2815</name>
</gene>
<feature type="transmembrane region" description="Helical" evidence="1">
    <location>
        <begin position="42"/>
        <end position="65"/>
    </location>
</feature>
<evidence type="ECO:0000256" key="1">
    <source>
        <dbReference type="SAM" id="Phobius"/>
    </source>
</evidence>
<keyword evidence="1" id="KW-1133">Transmembrane helix</keyword>
<evidence type="ECO:0000313" key="2">
    <source>
        <dbReference type="EMBL" id="AEL26553.1"/>
    </source>
</evidence>
<dbReference type="AlphaFoldDB" id="G0J1B4"/>
<organism evidence="2 3">
    <name type="scientific">Cyclobacterium marinum (strain ATCC 25205 / DSM 745 / LMG 13164 / NCIMB 1802)</name>
    <name type="common">Flectobacillus marinus</name>
    <dbReference type="NCBI Taxonomy" id="880070"/>
    <lineage>
        <taxon>Bacteria</taxon>
        <taxon>Pseudomonadati</taxon>
        <taxon>Bacteroidota</taxon>
        <taxon>Cytophagia</taxon>
        <taxon>Cytophagales</taxon>
        <taxon>Cyclobacteriaceae</taxon>
        <taxon>Cyclobacterium</taxon>
    </lineage>
</organism>
<sequence length="95" mass="10255">MNLNQKGAEDLLKLSFQSGMAGILFGLTPLVVKALLQPTIAYAGWFAGLAIGLQLLGLSLAVLVLRRKKISAPQKEKAKKMTLILAVSLLFFMLV</sequence>
<dbReference type="HOGENOM" id="CLU_184262_0_0_10"/>
<dbReference type="KEGG" id="cmr:Cycma_2815"/>
<keyword evidence="1" id="KW-0812">Transmembrane</keyword>
<dbReference type="STRING" id="880070.Cycma_2815"/>
<proteinExistence type="predicted"/>
<keyword evidence="1" id="KW-0472">Membrane</keyword>
<protein>
    <submittedName>
        <fullName evidence="2">Uncharacterized protein</fullName>
    </submittedName>
</protein>
<evidence type="ECO:0000313" key="3">
    <source>
        <dbReference type="Proteomes" id="UP000001635"/>
    </source>
</evidence>
<dbReference type="RefSeq" id="WP_014020844.1">
    <property type="nucleotide sequence ID" value="NC_015914.1"/>
</dbReference>
<dbReference type="EMBL" id="CP002955">
    <property type="protein sequence ID" value="AEL26553.1"/>
    <property type="molecule type" value="Genomic_DNA"/>
</dbReference>
<dbReference type="Proteomes" id="UP000001635">
    <property type="component" value="Chromosome"/>
</dbReference>
<name>G0J1B4_CYCMS</name>
<accession>G0J1B4</accession>